<dbReference type="AlphaFoldDB" id="A0A5A8CPE0"/>
<accession>A0A5A8CPE0</accession>
<dbReference type="EMBL" id="VLTO01000045">
    <property type="protein sequence ID" value="KAA0172650.1"/>
    <property type="molecule type" value="Genomic_DNA"/>
</dbReference>
<evidence type="ECO:0000313" key="8">
    <source>
        <dbReference type="Proteomes" id="UP000325113"/>
    </source>
</evidence>
<evidence type="ECO:0000313" key="5">
    <source>
        <dbReference type="Proteomes" id="UP000322899"/>
    </source>
</evidence>
<dbReference type="EMBL" id="VLTL01000223">
    <property type="protein sequence ID" value="KAA0150946.1"/>
    <property type="molecule type" value="Genomic_DNA"/>
</dbReference>
<gene>
    <name evidence="4" type="ORF">FNF27_05874</name>
    <name evidence="1" type="ORF">FNF28_07190</name>
    <name evidence="2" type="ORF">FNF29_02587</name>
    <name evidence="3" type="ORF">FNF31_04768</name>
</gene>
<keyword evidence="6" id="KW-1185">Reference proteome</keyword>
<sequence length="91" mass="9750">MAASGSASANDAHWANPDNWNGSLYFCKADTRVLVPKQPSMVSYGWTLNLGNPTTETCLIVGIVAVPVVILAAERGLFGKAFNAAAKWLRR</sequence>
<evidence type="ECO:0000313" key="2">
    <source>
        <dbReference type="EMBL" id="KAA0154367.1"/>
    </source>
</evidence>
<dbReference type="Proteomes" id="UP000325113">
    <property type="component" value="Unassembled WGS sequence"/>
</dbReference>
<evidence type="ECO:0008006" key="9">
    <source>
        <dbReference type="Google" id="ProtNLM"/>
    </source>
</evidence>
<proteinExistence type="predicted"/>
<evidence type="ECO:0000313" key="4">
    <source>
        <dbReference type="EMBL" id="KAA0172650.1"/>
    </source>
</evidence>
<reference evidence="5 6" key="1">
    <citation type="submission" date="2019-07" db="EMBL/GenBank/DDBJ databases">
        <title>Genomes of Cafeteria roenbergensis.</title>
        <authorList>
            <person name="Fischer M.G."/>
            <person name="Hackl T."/>
            <person name="Roman M."/>
        </authorList>
    </citation>
    <scope>NUCLEOTIDE SEQUENCE [LARGE SCALE GENOMIC DNA]</scope>
    <source>
        <strain evidence="2 6">BVI</strain>
        <strain evidence="3 8">Cflag</strain>
        <strain evidence="4 5">E4-10P</strain>
        <strain evidence="1 7">RCC970-E3</strain>
    </source>
</reference>
<evidence type="ECO:0000313" key="7">
    <source>
        <dbReference type="Proteomes" id="UP000324907"/>
    </source>
</evidence>
<comment type="caution">
    <text evidence="2">The sequence shown here is derived from an EMBL/GenBank/DDBJ whole genome shotgun (WGS) entry which is preliminary data.</text>
</comment>
<dbReference type="Proteomes" id="UP000323011">
    <property type="component" value="Unassembled WGS sequence"/>
</dbReference>
<evidence type="ECO:0000313" key="1">
    <source>
        <dbReference type="EMBL" id="KAA0150946.1"/>
    </source>
</evidence>
<organism evidence="2 6">
    <name type="scientific">Cafeteria roenbergensis</name>
    <name type="common">Marine flagellate</name>
    <dbReference type="NCBI Taxonomy" id="33653"/>
    <lineage>
        <taxon>Eukaryota</taxon>
        <taxon>Sar</taxon>
        <taxon>Stramenopiles</taxon>
        <taxon>Bigyra</taxon>
        <taxon>Opalozoa</taxon>
        <taxon>Bicosoecida</taxon>
        <taxon>Cafeteriaceae</taxon>
        <taxon>Cafeteria</taxon>
    </lineage>
</organism>
<dbReference type="EMBL" id="VLTM01000052">
    <property type="protein sequence ID" value="KAA0159529.1"/>
    <property type="molecule type" value="Genomic_DNA"/>
</dbReference>
<dbReference type="Proteomes" id="UP000324907">
    <property type="component" value="Unassembled WGS sequence"/>
</dbReference>
<dbReference type="Proteomes" id="UP000322899">
    <property type="component" value="Unassembled WGS sequence"/>
</dbReference>
<dbReference type="EMBL" id="VLTN01000012">
    <property type="protein sequence ID" value="KAA0154367.1"/>
    <property type="molecule type" value="Genomic_DNA"/>
</dbReference>
<evidence type="ECO:0000313" key="6">
    <source>
        <dbReference type="Proteomes" id="UP000323011"/>
    </source>
</evidence>
<protein>
    <recommendedName>
        <fullName evidence="9">DUF5808 domain-containing protein</fullName>
    </recommendedName>
</protein>
<name>A0A5A8CPE0_CAFRO</name>
<evidence type="ECO:0000313" key="3">
    <source>
        <dbReference type="EMBL" id="KAA0159529.1"/>
    </source>
</evidence>